<proteinExistence type="predicted"/>
<organism evidence="2">
    <name type="scientific">Fagus sylvatica</name>
    <name type="common">Beechnut</name>
    <dbReference type="NCBI Taxonomy" id="28930"/>
    <lineage>
        <taxon>Eukaryota</taxon>
        <taxon>Viridiplantae</taxon>
        <taxon>Streptophyta</taxon>
        <taxon>Embryophyta</taxon>
        <taxon>Tracheophyta</taxon>
        <taxon>Spermatophyta</taxon>
        <taxon>Magnoliopsida</taxon>
        <taxon>eudicotyledons</taxon>
        <taxon>Gunneridae</taxon>
        <taxon>Pentapetalae</taxon>
        <taxon>rosids</taxon>
        <taxon>fabids</taxon>
        <taxon>Fagales</taxon>
        <taxon>Fagaceae</taxon>
        <taxon>Fagus</taxon>
    </lineage>
</organism>
<dbReference type="AlphaFoldDB" id="A0A2N9H722"/>
<evidence type="ECO:0000313" key="2">
    <source>
        <dbReference type="EMBL" id="SPD07593.1"/>
    </source>
</evidence>
<evidence type="ECO:0008006" key="3">
    <source>
        <dbReference type="Google" id="ProtNLM"/>
    </source>
</evidence>
<dbReference type="EMBL" id="OIVN01002935">
    <property type="protein sequence ID" value="SPD07593.1"/>
    <property type="molecule type" value="Genomic_DNA"/>
</dbReference>
<reference evidence="2" key="1">
    <citation type="submission" date="2018-02" db="EMBL/GenBank/DDBJ databases">
        <authorList>
            <person name="Cohen D.B."/>
            <person name="Kent A.D."/>
        </authorList>
    </citation>
    <scope>NUCLEOTIDE SEQUENCE</scope>
</reference>
<evidence type="ECO:0000256" key="1">
    <source>
        <dbReference type="SAM" id="MobiDB-lite"/>
    </source>
</evidence>
<sequence>MAFTRQNPAFLRCYRFTVFSSRSQPLSPFLPSSESSSPSRCSTHGQLHWIDLIKICPLPPELAGSSLTHAPTHRQKSLVLQPHAPTRRPTPPRALTCSHTPHAHVLSHLLCHVNPSDVSTVKSALLRHEITHLITVILDGPTSYHAWSQNIIVFLKRRRLWRYVTSDIPKPVSGLVTDSDSSDGDSVADAVVQVDDFETRLEEWESIQCRILSWFINTSVLAISSLLPQLETGQAAWSFLATRYNCTYNFALEFYIEVKLYQMRQESAAMSSAPVDDHVVTVSQLESMFHRYMSQPSSVLSVTSGSTDGQAAWDRP</sequence>
<gene>
    <name evidence="2" type="ORF">FSB_LOCUS35475</name>
</gene>
<protein>
    <recommendedName>
        <fullName evidence="3">Retrotransposon Copia-like N-terminal domain-containing protein</fullName>
    </recommendedName>
</protein>
<name>A0A2N9H722_FAGSY</name>
<accession>A0A2N9H722</accession>
<feature type="region of interest" description="Disordered" evidence="1">
    <location>
        <begin position="73"/>
        <end position="94"/>
    </location>
</feature>